<dbReference type="PANTHER" id="PTHR10622:SF10">
    <property type="entry name" value="HET DOMAIN-CONTAINING PROTEIN"/>
    <property type="match status" value="1"/>
</dbReference>
<dbReference type="PANTHER" id="PTHR10622">
    <property type="entry name" value="HET DOMAIN-CONTAINING PROTEIN"/>
    <property type="match status" value="1"/>
</dbReference>
<dbReference type="OrthoDB" id="3695335at2759"/>
<dbReference type="AlphaFoldDB" id="A0A6A5W554"/>
<gene>
    <name evidence="1" type="ORF">P154DRAFT_153069</name>
</gene>
<keyword evidence="2" id="KW-1185">Reference proteome</keyword>
<accession>A0A6A5W554</accession>
<sequence length="161" mass="18261">MPLLYGESAEAFHHLQEEIIRKKNDETIFLWTEPQLDNIAFKPCSIFARYPSQFVIRSGAIRVQDRYPDPLPYAVTNLGLHISVRLVPLQKKYLSHTSGTQLELSLYDLPLETAVEPHNLGYNLFAPIPNCKHVGGVLLLLVALERLRESGNLFALARILL</sequence>
<protein>
    <recommendedName>
        <fullName evidence="3">Heterokaryon incompatibility domain-containing protein</fullName>
    </recommendedName>
</protein>
<dbReference type="Proteomes" id="UP000799779">
    <property type="component" value="Unassembled WGS sequence"/>
</dbReference>
<evidence type="ECO:0000313" key="2">
    <source>
        <dbReference type="Proteomes" id="UP000799779"/>
    </source>
</evidence>
<dbReference type="EMBL" id="ML977804">
    <property type="protein sequence ID" value="KAF1992756.1"/>
    <property type="molecule type" value="Genomic_DNA"/>
</dbReference>
<proteinExistence type="predicted"/>
<evidence type="ECO:0000313" key="1">
    <source>
        <dbReference type="EMBL" id="KAF1992756.1"/>
    </source>
</evidence>
<reference evidence="1" key="1">
    <citation type="journal article" date="2020" name="Stud. Mycol.">
        <title>101 Dothideomycetes genomes: a test case for predicting lifestyles and emergence of pathogens.</title>
        <authorList>
            <person name="Haridas S."/>
            <person name="Albert R."/>
            <person name="Binder M."/>
            <person name="Bloem J."/>
            <person name="Labutti K."/>
            <person name="Salamov A."/>
            <person name="Andreopoulos B."/>
            <person name="Baker S."/>
            <person name="Barry K."/>
            <person name="Bills G."/>
            <person name="Bluhm B."/>
            <person name="Cannon C."/>
            <person name="Castanera R."/>
            <person name="Culley D."/>
            <person name="Daum C."/>
            <person name="Ezra D."/>
            <person name="Gonzalez J."/>
            <person name="Henrissat B."/>
            <person name="Kuo A."/>
            <person name="Liang C."/>
            <person name="Lipzen A."/>
            <person name="Lutzoni F."/>
            <person name="Magnuson J."/>
            <person name="Mondo S."/>
            <person name="Nolan M."/>
            <person name="Ohm R."/>
            <person name="Pangilinan J."/>
            <person name="Park H.-J."/>
            <person name="Ramirez L."/>
            <person name="Alfaro M."/>
            <person name="Sun H."/>
            <person name="Tritt A."/>
            <person name="Yoshinaga Y."/>
            <person name="Zwiers L.-H."/>
            <person name="Turgeon B."/>
            <person name="Goodwin S."/>
            <person name="Spatafora J."/>
            <person name="Crous P."/>
            <person name="Grigoriev I."/>
        </authorList>
    </citation>
    <scope>NUCLEOTIDE SEQUENCE</scope>
    <source>
        <strain evidence="1">CBS 123094</strain>
    </source>
</reference>
<name>A0A6A5W554_9PLEO</name>
<evidence type="ECO:0008006" key="3">
    <source>
        <dbReference type="Google" id="ProtNLM"/>
    </source>
</evidence>
<organism evidence="1 2">
    <name type="scientific">Amniculicola lignicola CBS 123094</name>
    <dbReference type="NCBI Taxonomy" id="1392246"/>
    <lineage>
        <taxon>Eukaryota</taxon>
        <taxon>Fungi</taxon>
        <taxon>Dikarya</taxon>
        <taxon>Ascomycota</taxon>
        <taxon>Pezizomycotina</taxon>
        <taxon>Dothideomycetes</taxon>
        <taxon>Pleosporomycetidae</taxon>
        <taxon>Pleosporales</taxon>
        <taxon>Amniculicolaceae</taxon>
        <taxon>Amniculicola</taxon>
    </lineage>
</organism>